<protein>
    <submittedName>
        <fullName evidence="2">Uncharacterized protein</fullName>
    </submittedName>
</protein>
<feature type="transmembrane region" description="Helical" evidence="1">
    <location>
        <begin position="40"/>
        <end position="68"/>
    </location>
</feature>
<keyword evidence="3" id="KW-1185">Reference proteome</keyword>
<sequence>MPPSSSPPHLWRGRSAGGWIALIAGFVVGIPLTLVTGVVLLALAVVAAVVALVVRLIGLAAAWVWFVVQRSRRVPYPFPSPPPVRRRARRVALSGLYLSLVPRTIGGIARLAGWLLAPLALGVSVAGVAFPRWRARPYLAVFRLPDLLRKVVGLGRRRGLLRDGYDARLLGYDEFLAAAFPLLHDFFRWWSDPEAPEPYRPPASLGDAAAAEAARLGLRLGPPVDPLGQPGLAAGAMRRRAVRSLREVFLSQREIDDLCDPDLDDRADVGVIRVIHRVDAAGLRHWIVQLPSTKSWHPRAGAAPNDLTADLVIGAEQRATITRAAIATMRAAGIARGEPVLLTGFSLGGMVAAQIALAAAAEGFTVTHLVVAGSPLGRFPHPPGVRTLALEHVLDIVPRIDGRENAVDAGPDDLLTVKARPPLSVGFRLGALHQSTAYADTAGIVEARPPDPRVAAFLTELAPFLGAGQHVDDRAAVRAGDLPPRASVPIYLRNTVEEGITRQSLRQTVRRISGVIAVDVYQSRSGFATTVIWNADILATALGPWLSNRSRAAVYRGLLSLLGRRGAVGVHLRVQAKRTPGITWEATLQRMADGRWRETIDITADDRADRAEVARLFPGGTQPIVLVHPPRAFGSIVGVALPR</sequence>
<evidence type="ECO:0000256" key="1">
    <source>
        <dbReference type="SAM" id="Phobius"/>
    </source>
</evidence>
<gene>
    <name evidence="2" type="ORF">FHX33_002970</name>
</gene>
<organism evidence="2 3">
    <name type="scientific">Leifsonia aquatica</name>
    <name type="common">Corynebacterium aquaticum</name>
    <dbReference type="NCBI Taxonomy" id="144185"/>
    <lineage>
        <taxon>Bacteria</taxon>
        <taxon>Bacillati</taxon>
        <taxon>Actinomycetota</taxon>
        <taxon>Actinomycetes</taxon>
        <taxon>Micrococcales</taxon>
        <taxon>Microbacteriaceae</taxon>
        <taxon>Leifsonia</taxon>
    </lineage>
</organism>
<feature type="transmembrane region" description="Helical" evidence="1">
    <location>
        <begin position="16"/>
        <end position="34"/>
    </location>
</feature>
<dbReference type="InterPro" id="IPR029058">
    <property type="entry name" value="AB_hydrolase_fold"/>
</dbReference>
<keyword evidence="1" id="KW-0812">Transmembrane</keyword>
<dbReference type="EMBL" id="JACHVP010000003">
    <property type="protein sequence ID" value="MBB2968200.1"/>
    <property type="molecule type" value="Genomic_DNA"/>
</dbReference>
<name>A0A7W4UXR1_LEIAQ</name>
<accession>A0A7W4UXR1</accession>
<keyword evidence="1" id="KW-1133">Transmembrane helix</keyword>
<evidence type="ECO:0000313" key="3">
    <source>
        <dbReference type="Proteomes" id="UP000538196"/>
    </source>
</evidence>
<dbReference type="SUPFAM" id="SSF53474">
    <property type="entry name" value="alpha/beta-Hydrolases"/>
    <property type="match status" value="1"/>
</dbReference>
<comment type="caution">
    <text evidence="2">The sequence shown here is derived from an EMBL/GenBank/DDBJ whole genome shotgun (WGS) entry which is preliminary data.</text>
</comment>
<dbReference type="AlphaFoldDB" id="A0A7W4UXR1"/>
<reference evidence="2 3" key="1">
    <citation type="submission" date="2020-08" db="EMBL/GenBank/DDBJ databases">
        <title>Sequencing the genomes of 1000 actinobacteria strains.</title>
        <authorList>
            <person name="Klenk H.-P."/>
        </authorList>
    </citation>
    <scope>NUCLEOTIDE SEQUENCE [LARGE SCALE GENOMIC DNA]</scope>
    <source>
        <strain evidence="2 3">DSM 20146</strain>
    </source>
</reference>
<feature type="transmembrane region" description="Helical" evidence="1">
    <location>
        <begin position="111"/>
        <end position="130"/>
    </location>
</feature>
<proteinExistence type="predicted"/>
<evidence type="ECO:0000313" key="2">
    <source>
        <dbReference type="EMBL" id="MBB2968200.1"/>
    </source>
</evidence>
<dbReference type="Gene3D" id="3.40.50.1820">
    <property type="entry name" value="alpha/beta hydrolase"/>
    <property type="match status" value="1"/>
</dbReference>
<dbReference type="RefSeq" id="WP_183428665.1">
    <property type="nucleotide sequence ID" value="NZ_JACHVP010000003.1"/>
</dbReference>
<dbReference type="Proteomes" id="UP000538196">
    <property type="component" value="Unassembled WGS sequence"/>
</dbReference>
<keyword evidence="1" id="KW-0472">Membrane</keyword>